<feature type="transmembrane region" description="Helical" evidence="1">
    <location>
        <begin position="6"/>
        <end position="26"/>
    </location>
</feature>
<evidence type="ECO:0000256" key="1">
    <source>
        <dbReference type="SAM" id="Phobius"/>
    </source>
</evidence>
<sequence>MKTICYVIGTLIFLAVFLISSVCLLTDNSCGTDRKSLEKRCVSAINHYRGQ</sequence>
<keyword evidence="1" id="KW-0472">Membrane</keyword>
<evidence type="ECO:0000313" key="2">
    <source>
        <dbReference type="EMBL" id="AGG31093.1"/>
    </source>
</evidence>
<protein>
    <submittedName>
        <fullName evidence="2">Uncharacterized protein</fullName>
    </submittedName>
</protein>
<dbReference type="AlphaFoldDB" id="J7TCJ7"/>
<proteinExistence type="predicted"/>
<evidence type="ECO:0000313" key="3">
    <source>
        <dbReference type="Proteomes" id="UP000011834"/>
    </source>
</evidence>
<organism evidence="2 3">
    <name type="scientific">Morganella morganii subsp. morganii KT</name>
    <dbReference type="NCBI Taxonomy" id="1124991"/>
    <lineage>
        <taxon>Bacteria</taxon>
        <taxon>Pseudomonadati</taxon>
        <taxon>Pseudomonadota</taxon>
        <taxon>Gammaproteobacteria</taxon>
        <taxon>Enterobacterales</taxon>
        <taxon>Morganellaceae</taxon>
        <taxon>Morganella</taxon>
    </lineage>
</organism>
<reference evidence="2 3" key="1">
    <citation type="journal article" date="2012" name="BMC Genomics">
        <title>Whole-genome sequencing and identification of Morganella morganii KT pathogenicity-related genes.</title>
        <authorList>
            <person name="Chen Y.T."/>
            <person name="Peng H.L."/>
            <person name="Shia W.C."/>
            <person name="Hsu F.R."/>
            <person name="Ken C.F."/>
            <person name="Tsao Y.M."/>
            <person name="Chen C.H."/>
            <person name="Liu C.E."/>
            <person name="Hsieh M.F."/>
            <person name="Chen H.C."/>
            <person name="Tang C.Y."/>
            <person name="Ku T.H."/>
        </authorList>
    </citation>
    <scope>NUCLEOTIDE SEQUENCE [LARGE SCALE GENOMIC DNA]</scope>
    <source>
        <strain evidence="2 3">KT</strain>
    </source>
</reference>
<gene>
    <name evidence="2" type="ORF">MU9_2047</name>
</gene>
<dbReference type="Proteomes" id="UP000011834">
    <property type="component" value="Chromosome"/>
</dbReference>
<accession>J7TCJ7</accession>
<dbReference type="KEGG" id="mmk:MU9_2047"/>
<keyword evidence="1" id="KW-1133">Transmembrane helix</keyword>
<dbReference type="EMBL" id="CP004345">
    <property type="protein sequence ID" value="AGG31093.1"/>
    <property type="molecule type" value="Genomic_DNA"/>
</dbReference>
<name>J7TCJ7_MORMO</name>
<keyword evidence="3" id="KW-1185">Reference proteome</keyword>
<keyword evidence="1" id="KW-0812">Transmembrane</keyword>
<dbReference type="HOGENOM" id="CLU_211040_0_0_6"/>
<dbReference type="RefSeq" id="WP_004237260.1">
    <property type="nucleotide sequence ID" value="NC_020418.1"/>
</dbReference>